<name>A0AA86SGS6_9FABA</name>
<keyword evidence="3" id="KW-1185">Reference proteome</keyword>
<organism evidence="2 3">
    <name type="scientific">Sphenostylis stenocarpa</name>
    <dbReference type="NCBI Taxonomy" id="92480"/>
    <lineage>
        <taxon>Eukaryota</taxon>
        <taxon>Viridiplantae</taxon>
        <taxon>Streptophyta</taxon>
        <taxon>Embryophyta</taxon>
        <taxon>Tracheophyta</taxon>
        <taxon>Spermatophyta</taxon>
        <taxon>Magnoliopsida</taxon>
        <taxon>eudicotyledons</taxon>
        <taxon>Gunneridae</taxon>
        <taxon>Pentapetalae</taxon>
        <taxon>rosids</taxon>
        <taxon>fabids</taxon>
        <taxon>Fabales</taxon>
        <taxon>Fabaceae</taxon>
        <taxon>Papilionoideae</taxon>
        <taxon>50 kb inversion clade</taxon>
        <taxon>NPAAA clade</taxon>
        <taxon>indigoferoid/millettioid clade</taxon>
        <taxon>Phaseoleae</taxon>
        <taxon>Sphenostylis</taxon>
    </lineage>
</organism>
<sequence>SALNSSADAYDKHGMDQSKELSGQCTNHKHAHKQLSHQDAMAIVQWMRLHLEELGMVTLLRVLEEDKEEEGVSKDEKKKMAKDVNREKQETI</sequence>
<evidence type="ECO:0000256" key="1">
    <source>
        <dbReference type="SAM" id="MobiDB-lite"/>
    </source>
</evidence>
<evidence type="ECO:0000313" key="3">
    <source>
        <dbReference type="Proteomes" id="UP001189624"/>
    </source>
</evidence>
<dbReference type="Proteomes" id="UP001189624">
    <property type="component" value="Chromosome 5"/>
</dbReference>
<feature type="non-terminal residue" evidence="2">
    <location>
        <position position="1"/>
    </location>
</feature>
<protein>
    <submittedName>
        <fullName evidence="2">Uncharacterized protein</fullName>
    </submittedName>
</protein>
<dbReference type="AlphaFoldDB" id="A0AA86SGS6"/>
<reference evidence="2" key="1">
    <citation type="submission" date="2023-10" db="EMBL/GenBank/DDBJ databases">
        <authorList>
            <person name="Domelevo Entfellner J.-B."/>
        </authorList>
    </citation>
    <scope>NUCLEOTIDE SEQUENCE</scope>
</reference>
<feature type="region of interest" description="Disordered" evidence="1">
    <location>
        <begin position="65"/>
        <end position="92"/>
    </location>
</feature>
<dbReference type="EMBL" id="OY731402">
    <property type="protein sequence ID" value="CAJ1957782.1"/>
    <property type="molecule type" value="Genomic_DNA"/>
</dbReference>
<evidence type="ECO:0000313" key="2">
    <source>
        <dbReference type="EMBL" id="CAJ1957782.1"/>
    </source>
</evidence>
<feature type="non-terminal residue" evidence="2">
    <location>
        <position position="92"/>
    </location>
</feature>
<feature type="compositionally biased region" description="Basic and acidic residues" evidence="1">
    <location>
        <begin position="9"/>
        <end position="19"/>
    </location>
</feature>
<proteinExistence type="predicted"/>
<feature type="compositionally biased region" description="Basic and acidic residues" evidence="1">
    <location>
        <begin position="70"/>
        <end position="92"/>
    </location>
</feature>
<accession>A0AA86SGS6</accession>
<dbReference type="Gramene" id="rna-AYBTSS11_LOCUS17388">
    <property type="protein sequence ID" value="CAJ1957782.1"/>
    <property type="gene ID" value="gene-AYBTSS11_LOCUS17388"/>
</dbReference>
<gene>
    <name evidence="2" type="ORF">AYBTSS11_LOCUS17388</name>
</gene>
<feature type="region of interest" description="Disordered" evidence="1">
    <location>
        <begin position="1"/>
        <end position="33"/>
    </location>
</feature>